<name>A0AC34Q1I5_9BILA</name>
<reference evidence="2" key="1">
    <citation type="submission" date="2022-11" db="UniProtKB">
        <authorList>
            <consortium name="WormBaseParasite"/>
        </authorList>
    </citation>
    <scope>IDENTIFICATION</scope>
</reference>
<protein>
    <submittedName>
        <fullName evidence="2">Uncharacterized protein</fullName>
    </submittedName>
</protein>
<accession>A0AC34Q1I5</accession>
<dbReference type="WBParaSite" id="JU765_v2.g12066.t1">
    <property type="protein sequence ID" value="JU765_v2.g12066.t1"/>
    <property type="gene ID" value="JU765_v2.g12066"/>
</dbReference>
<sequence length="194" mass="22423">MNSGTSIDREIAEIRLALRNLHEVLHKISSKMENATGILNDKLYPFDDDVTKLAREVSHIKDNTFTVTGFFPSNATYLTAFLVLDAIIWILAFFLIFKIVQLVKQREANSLKWQEKYSIIRQTFRPLAPKGKQPVILPSSDVKTMTILDPRRPPSYRSVLIRNPPPYRRNDEEAGSLLNEIAPERRNEWTRIDD</sequence>
<evidence type="ECO:0000313" key="2">
    <source>
        <dbReference type="WBParaSite" id="JU765_v2.g12066.t1"/>
    </source>
</evidence>
<dbReference type="Proteomes" id="UP000887576">
    <property type="component" value="Unplaced"/>
</dbReference>
<organism evidence="1 2">
    <name type="scientific">Panagrolaimus sp. JU765</name>
    <dbReference type="NCBI Taxonomy" id="591449"/>
    <lineage>
        <taxon>Eukaryota</taxon>
        <taxon>Metazoa</taxon>
        <taxon>Ecdysozoa</taxon>
        <taxon>Nematoda</taxon>
        <taxon>Chromadorea</taxon>
        <taxon>Rhabditida</taxon>
        <taxon>Tylenchina</taxon>
        <taxon>Panagrolaimomorpha</taxon>
        <taxon>Panagrolaimoidea</taxon>
        <taxon>Panagrolaimidae</taxon>
        <taxon>Panagrolaimus</taxon>
    </lineage>
</organism>
<evidence type="ECO:0000313" key="1">
    <source>
        <dbReference type="Proteomes" id="UP000887576"/>
    </source>
</evidence>
<proteinExistence type="predicted"/>